<dbReference type="InterPro" id="IPR003148">
    <property type="entry name" value="RCK_N"/>
</dbReference>
<keyword evidence="4" id="KW-1185">Reference proteome</keyword>
<organism evidence="3 4">
    <name type="scientific">Geodermatophilus amargosae</name>
    <dbReference type="NCBI Taxonomy" id="1296565"/>
    <lineage>
        <taxon>Bacteria</taxon>
        <taxon>Bacillati</taxon>
        <taxon>Actinomycetota</taxon>
        <taxon>Actinomycetes</taxon>
        <taxon>Geodermatophilales</taxon>
        <taxon>Geodermatophilaceae</taxon>
        <taxon>Geodermatophilus</taxon>
    </lineage>
</organism>
<evidence type="ECO:0000313" key="3">
    <source>
        <dbReference type="EMBL" id="SFT50941.1"/>
    </source>
</evidence>
<dbReference type="InterPro" id="IPR036291">
    <property type="entry name" value="NAD(P)-bd_dom_sf"/>
</dbReference>
<name>A0A1I6YL12_9ACTN</name>
<gene>
    <name evidence="3" type="ORF">SAMN05660657_01171</name>
</gene>
<dbReference type="GO" id="GO:0006813">
    <property type="term" value="P:potassium ion transport"/>
    <property type="evidence" value="ECO:0007669"/>
    <property type="project" value="InterPro"/>
</dbReference>
<dbReference type="Proteomes" id="UP000199546">
    <property type="component" value="Unassembled WGS sequence"/>
</dbReference>
<feature type="transmembrane region" description="Helical" evidence="1">
    <location>
        <begin position="78"/>
        <end position="97"/>
    </location>
</feature>
<feature type="domain" description="RCK C-terminal" evidence="2">
    <location>
        <begin position="514"/>
        <end position="560"/>
    </location>
</feature>
<dbReference type="PANTHER" id="PTHR43833">
    <property type="entry name" value="POTASSIUM CHANNEL PROTEIN 2-RELATED-RELATED"/>
    <property type="match status" value="1"/>
</dbReference>
<accession>A0A1I6YL12</accession>
<dbReference type="OrthoDB" id="9781411at2"/>
<dbReference type="GO" id="GO:0008324">
    <property type="term" value="F:monoatomic cation transmembrane transporter activity"/>
    <property type="evidence" value="ECO:0007669"/>
    <property type="project" value="InterPro"/>
</dbReference>
<keyword evidence="1" id="KW-0812">Transmembrane</keyword>
<dbReference type="SUPFAM" id="SSF51735">
    <property type="entry name" value="NAD(P)-binding Rossmann-fold domains"/>
    <property type="match status" value="2"/>
</dbReference>
<dbReference type="EMBL" id="FPBA01000003">
    <property type="protein sequence ID" value="SFT50941.1"/>
    <property type="molecule type" value="Genomic_DNA"/>
</dbReference>
<dbReference type="PROSITE" id="PS51202">
    <property type="entry name" value="RCK_C"/>
    <property type="match status" value="1"/>
</dbReference>
<evidence type="ECO:0000256" key="1">
    <source>
        <dbReference type="SAM" id="Phobius"/>
    </source>
</evidence>
<feature type="transmembrane region" description="Helical" evidence="1">
    <location>
        <begin position="109"/>
        <end position="127"/>
    </location>
</feature>
<dbReference type="Pfam" id="PF02254">
    <property type="entry name" value="TrkA_N"/>
    <property type="match status" value="2"/>
</dbReference>
<dbReference type="Gene3D" id="3.40.50.720">
    <property type="entry name" value="NAD(P)-binding Rossmann-like Domain"/>
    <property type="match status" value="2"/>
</dbReference>
<dbReference type="SUPFAM" id="SSF116726">
    <property type="entry name" value="TrkA C-terminal domain-like"/>
    <property type="match status" value="1"/>
</dbReference>
<sequence>MEAAPPTPVTTRGRRVRRRAPVVPRAEGSATVFVVLRRMRAPLITLIVIFFVSVLGLSLIPGLDAEGRPVRLSLFDSFYVMSYTATTIGFGEIPYAFSYGQRMWVTGTIYLTVVGWAYAIGSLLSLVQDRAFRQALALRHVSRKVTRLREPFLLISGFGQAGETLGASLDALGRRFTVVDISENRIDALEIASYRADVPGVVGDARDPHVLGVAGLGHPYCEGVLAVTGDDEANLAVTMAAALLRPELPVVARTTSPTVAERMCGFGSPTIINPFDRFGDHLRLALRTPASYQLMTWLESGPGAEVPPRGSAPAPGRWVVCGYGRFGRHFAADLRAEGLEVTTVDPSPEEEPTVVGDAADPDTIRRADLASAVGLVAGTDNDTTNLSLIAEARRINPGLFVAARQNQPADAALFAAMEVDALLVPTEVVAHDAYARLSTPLLWRFLRELPRQSDAWSAQVVERLLDACGSHLEALWKVRLTAQDAPALHPRLAAGGFRLTDLLRDPADRDQTLLAVPLLALRRGEAHLAPDGDLVLEPGDELLFAGRAAVHREVEATMFIEGVADYLVTGQRVPSSWIWRKLSRSAPTPEATAAS</sequence>
<keyword evidence="1" id="KW-0472">Membrane</keyword>
<dbReference type="AlphaFoldDB" id="A0A1I6YL12"/>
<dbReference type="Gene3D" id="1.10.287.70">
    <property type="match status" value="1"/>
</dbReference>
<keyword evidence="1" id="KW-1133">Transmembrane helix</keyword>
<dbReference type="InterPro" id="IPR050721">
    <property type="entry name" value="Trk_Ktr_HKT_K-transport"/>
</dbReference>
<dbReference type="STRING" id="1296565.SAMN05660657_01171"/>
<proteinExistence type="predicted"/>
<dbReference type="InterPro" id="IPR006037">
    <property type="entry name" value="RCK_C"/>
</dbReference>
<dbReference type="InterPro" id="IPR036721">
    <property type="entry name" value="RCK_C_sf"/>
</dbReference>
<evidence type="ECO:0000259" key="2">
    <source>
        <dbReference type="PROSITE" id="PS51202"/>
    </source>
</evidence>
<dbReference type="SUPFAM" id="SSF81324">
    <property type="entry name" value="Voltage-gated potassium channels"/>
    <property type="match status" value="1"/>
</dbReference>
<evidence type="ECO:0000313" key="4">
    <source>
        <dbReference type="Proteomes" id="UP000199546"/>
    </source>
</evidence>
<feature type="transmembrane region" description="Helical" evidence="1">
    <location>
        <begin position="43"/>
        <end position="63"/>
    </location>
</feature>
<protein>
    <submittedName>
        <fullName evidence="3">Trk K+ transport system, NAD-binding component</fullName>
    </submittedName>
</protein>
<reference evidence="4" key="1">
    <citation type="submission" date="2016-10" db="EMBL/GenBank/DDBJ databases">
        <authorList>
            <person name="Varghese N."/>
            <person name="Submissions S."/>
        </authorList>
    </citation>
    <scope>NUCLEOTIDE SEQUENCE [LARGE SCALE GENOMIC DNA]</scope>
    <source>
        <strain evidence="4">DSM 46136</strain>
    </source>
</reference>